<proteinExistence type="predicted"/>
<accession>B0CDB9</accession>
<evidence type="ECO:0000256" key="1">
    <source>
        <dbReference type="SAM" id="SignalP"/>
    </source>
</evidence>
<protein>
    <submittedName>
        <fullName evidence="2">Uncharacterized protein</fullName>
    </submittedName>
</protein>
<dbReference type="AlphaFoldDB" id="B0CDB9"/>
<organism evidence="2 3">
    <name type="scientific">Acaryochloris marina (strain MBIC 11017)</name>
    <dbReference type="NCBI Taxonomy" id="329726"/>
    <lineage>
        <taxon>Bacteria</taxon>
        <taxon>Bacillati</taxon>
        <taxon>Cyanobacteriota</taxon>
        <taxon>Cyanophyceae</taxon>
        <taxon>Acaryochloridales</taxon>
        <taxon>Acaryochloridaceae</taxon>
        <taxon>Acaryochloris</taxon>
    </lineage>
</organism>
<dbReference type="HOGENOM" id="CLU_1943978_0_0_3"/>
<evidence type="ECO:0000313" key="2">
    <source>
        <dbReference type="EMBL" id="ABW26844.1"/>
    </source>
</evidence>
<name>B0CDB9_ACAM1</name>
<sequence>MKRINLLGLILPVQLMAAPAFAAKTCSPYRVNYESAISQGLITRPSLVNNAGQSWNLFQVAMRRNDRIEAASRAAQYLVILSEYAGTRQANQARHNIEQEMVGYYQQPVEVAMPMFEVILENSPDCLKQ</sequence>
<feature type="chain" id="PRO_5002746742" evidence="1">
    <location>
        <begin position="23"/>
        <end position="129"/>
    </location>
</feature>
<feature type="signal peptide" evidence="1">
    <location>
        <begin position="1"/>
        <end position="22"/>
    </location>
</feature>
<evidence type="ECO:0000313" key="3">
    <source>
        <dbReference type="Proteomes" id="UP000000268"/>
    </source>
</evidence>
<dbReference type="EMBL" id="CP000828">
    <property type="protein sequence ID" value="ABW26844.1"/>
    <property type="molecule type" value="Genomic_DNA"/>
</dbReference>
<gene>
    <name evidence="2" type="ordered locus">AM1_1823</name>
</gene>
<dbReference type="RefSeq" id="WP_010468019.1">
    <property type="nucleotide sequence ID" value="NC_009925.1"/>
</dbReference>
<reference evidence="2 3" key="1">
    <citation type="journal article" date="2008" name="Proc. Natl. Acad. Sci. U.S.A.">
        <title>Niche adaptation and genome expansion in the chlorophyll d-producing cyanobacterium Acaryochloris marina.</title>
        <authorList>
            <person name="Swingley W.D."/>
            <person name="Chen M."/>
            <person name="Cheung P.C."/>
            <person name="Conrad A.L."/>
            <person name="Dejesa L.C."/>
            <person name="Hao J."/>
            <person name="Honchak B.M."/>
            <person name="Karbach L.E."/>
            <person name="Kurdoglu A."/>
            <person name="Lahiri S."/>
            <person name="Mastrian S.D."/>
            <person name="Miyashita H."/>
            <person name="Page L."/>
            <person name="Ramakrishna P."/>
            <person name="Satoh S."/>
            <person name="Sattley W.M."/>
            <person name="Shimada Y."/>
            <person name="Taylor H.L."/>
            <person name="Tomo T."/>
            <person name="Tsuchiya T."/>
            <person name="Wang Z.T."/>
            <person name="Raymond J."/>
            <person name="Mimuro M."/>
            <person name="Blankenship R.E."/>
            <person name="Touchman J.W."/>
        </authorList>
    </citation>
    <scope>NUCLEOTIDE SEQUENCE [LARGE SCALE GENOMIC DNA]</scope>
    <source>
        <strain evidence="3">MBIC 11017</strain>
    </source>
</reference>
<keyword evidence="3" id="KW-1185">Reference proteome</keyword>
<dbReference type="OrthoDB" id="572306at2"/>
<dbReference type="Proteomes" id="UP000000268">
    <property type="component" value="Chromosome"/>
</dbReference>
<dbReference type="KEGG" id="amr:AM1_1823"/>
<keyword evidence="1" id="KW-0732">Signal</keyword>